<accession>A0A6G6GMJ4</accession>
<name>A0A6G6GMJ4_9FLAO</name>
<dbReference type="InterPro" id="IPR004360">
    <property type="entry name" value="Glyas_Fos-R_dOase_dom"/>
</dbReference>
<dbReference type="Proteomes" id="UP000505306">
    <property type="component" value="Chromosome"/>
</dbReference>
<protein>
    <submittedName>
        <fullName evidence="2">VOC family protein</fullName>
    </submittedName>
</protein>
<feature type="domain" description="VOC" evidence="1">
    <location>
        <begin position="2"/>
        <end position="113"/>
    </location>
</feature>
<proteinExistence type="predicted"/>
<gene>
    <name evidence="2" type="ORF">G5B37_09580</name>
</gene>
<evidence type="ECO:0000259" key="1">
    <source>
        <dbReference type="PROSITE" id="PS51819"/>
    </source>
</evidence>
<reference evidence="2 3" key="1">
    <citation type="submission" date="2020-02" db="EMBL/GenBank/DDBJ databases">
        <title>Complete genome sequence of Flavobacteriaceae bacterium.</title>
        <authorList>
            <person name="Kim S.-J."/>
            <person name="Kim Y.-S."/>
            <person name="Kim K.-H."/>
        </authorList>
    </citation>
    <scope>NUCLEOTIDE SEQUENCE [LARGE SCALE GENOMIC DNA]</scope>
    <source>
        <strain evidence="2 3">RR4-40</strain>
    </source>
</reference>
<sequence length="125" mass="14213">MNLNQVTIPSTNVPRAIEFYTKLGLKLIVHTHDAYARFECTEGEATFSVHQVQTLPQEPGVVVYFEVNDVALKVSELNEKGISFETEITAQTWLWTEAKLKDPDGNTIIIYHAGTNRKNPPWRLK</sequence>
<evidence type="ECO:0000313" key="2">
    <source>
        <dbReference type="EMBL" id="QIE59805.1"/>
    </source>
</evidence>
<keyword evidence="3" id="KW-1185">Reference proteome</keyword>
<evidence type="ECO:0000313" key="3">
    <source>
        <dbReference type="Proteomes" id="UP000505306"/>
    </source>
</evidence>
<dbReference type="RefSeq" id="WP_164679818.1">
    <property type="nucleotide sequence ID" value="NZ_CP049057.1"/>
</dbReference>
<organism evidence="2 3">
    <name type="scientific">Rasiella rasia</name>
    <dbReference type="NCBI Taxonomy" id="2744027"/>
    <lineage>
        <taxon>Bacteria</taxon>
        <taxon>Pseudomonadati</taxon>
        <taxon>Bacteroidota</taxon>
        <taxon>Flavobacteriia</taxon>
        <taxon>Flavobacteriales</taxon>
        <taxon>Flavobacteriaceae</taxon>
        <taxon>Rasiella</taxon>
    </lineage>
</organism>
<dbReference type="KEGG" id="mgel:G5B37_09580"/>
<dbReference type="SUPFAM" id="SSF54593">
    <property type="entry name" value="Glyoxalase/Bleomycin resistance protein/Dihydroxybiphenyl dioxygenase"/>
    <property type="match status" value="1"/>
</dbReference>
<dbReference type="PROSITE" id="PS51819">
    <property type="entry name" value="VOC"/>
    <property type="match status" value="1"/>
</dbReference>
<dbReference type="EMBL" id="CP049057">
    <property type="protein sequence ID" value="QIE59805.1"/>
    <property type="molecule type" value="Genomic_DNA"/>
</dbReference>
<dbReference type="AlphaFoldDB" id="A0A6G6GMJ4"/>
<dbReference type="InterPro" id="IPR029068">
    <property type="entry name" value="Glyas_Bleomycin-R_OHBP_Dase"/>
</dbReference>
<dbReference type="Gene3D" id="3.10.180.10">
    <property type="entry name" value="2,3-Dihydroxybiphenyl 1,2-Dioxygenase, domain 1"/>
    <property type="match status" value="1"/>
</dbReference>
<dbReference type="Pfam" id="PF00903">
    <property type="entry name" value="Glyoxalase"/>
    <property type="match status" value="1"/>
</dbReference>
<dbReference type="InterPro" id="IPR037523">
    <property type="entry name" value="VOC_core"/>
</dbReference>